<feature type="domain" description="DUF4780" evidence="2">
    <location>
        <begin position="137"/>
        <end position="246"/>
    </location>
</feature>
<dbReference type="GeneID" id="139353748"/>
<dbReference type="Pfam" id="PF16012">
    <property type="entry name" value="DUF4780"/>
    <property type="match status" value="1"/>
</dbReference>
<dbReference type="InterPro" id="IPR012337">
    <property type="entry name" value="RNaseH-like_sf"/>
</dbReference>
<feature type="region of interest" description="Disordered" evidence="1">
    <location>
        <begin position="116"/>
        <end position="144"/>
    </location>
</feature>
<name>A0ABM4TW25_DROSZ</name>
<feature type="region of interest" description="Disordered" evidence="1">
    <location>
        <begin position="34"/>
        <end position="66"/>
    </location>
</feature>
<proteinExistence type="predicted"/>
<organism evidence="3 4">
    <name type="scientific">Drosophila suzukii</name>
    <name type="common">Spotted-wing drosophila fruit fly</name>
    <dbReference type="NCBI Taxonomy" id="28584"/>
    <lineage>
        <taxon>Eukaryota</taxon>
        <taxon>Metazoa</taxon>
        <taxon>Ecdysozoa</taxon>
        <taxon>Arthropoda</taxon>
        <taxon>Hexapoda</taxon>
        <taxon>Insecta</taxon>
        <taxon>Pterygota</taxon>
        <taxon>Neoptera</taxon>
        <taxon>Endopterygota</taxon>
        <taxon>Diptera</taxon>
        <taxon>Brachycera</taxon>
        <taxon>Muscomorpha</taxon>
        <taxon>Ephydroidea</taxon>
        <taxon>Drosophilidae</taxon>
        <taxon>Drosophila</taxon>
        <taxon>Sophophora</taxon>
    </lineage>
</organism>
<dbReference type="Proteomes" id="UP001652628">
    <property type="component" value="Chromosome Y"/>
</dbReference>
<evidence type="ECO:0000256" key="1">
    <source>
        <dbReference type="SAM" id="MobiDB-lite"/>
    </source>
</evidence>
<sequence>MNKKKEPYTLKKSEVVTNDDKKSEITAPITLVPVTSTPTKASEQGSRPQAAKEFKRVPPNQAGPLERKKAFRILKRLATNPIREDQASKLDYLKIQEDIAWAKAVVPDFDIAMTTSNSDKRERSMETAQPASKKTRSDESERIPRNQWGLVRRALASVALKVLDQNPGPPPDCTDAGWYQGNVKLIACEDERSAALYKAAANKVGEVYPGAKLAVCEAADIPSRPRARVWLPSEPSDPEAILSLLTRWPLNLRINLIWVPGHRNIEGNCIADELARQGTTADILRDKDTVGMPLATWTHALRLGLSYHDFCRSCKPIDEEESIEQLLCFAERIT</sequence>
<evidence type="ECO:0000313" key="3">
    <source>
        <dbReference type="Proteomes" id="UP001652628"/>
    </source>
</evidence>
<dbReference type="SUPFAM" id="SSF53098">
    <property type="entry name" value="Ribonuclease H-like"/>
    <property type="match status" value="1"/>
</dbReference>
<dbReference type="RefSeq" id="XP_070854171.1">
    <property type="nucleotide sequence ID" value="XM_070998070.1"/>
</dbReference>
<dbReference type="Gene3D" id="3.30.420.10">
    <property type="entry name" value="Ribonuclease H-like superfamily/Ribonuclease H"/>
    <property type="match status" value="1"/>
</dbReference>
<keyword evidence="3" id="KW-1185">Reference proteome</keyword>
<reference evidence="4" key="1">
    <citation type="submission" date="2025-08" db="UniProtKB">
        <authorList>
            <consortium name="RefSeq"/>
        </authorList>
    </citation>
    <scope>IDENTIFICATION</scope>
</reference>
<dbReference type="InterPro" id="IPR036397">
    <property type="entry name" value="RNaseH_sf"/>
</dbReference>
<evidence type="ECO:0000259" key="2">
    <source>
        <dbReference type="Pfam" id="PF16012"/>
    </source>
</evidence>
<feature type="compositionally biased region" description="Basic and acidic residues" evidence="1">
    <location>
        <begin position="135"/>
        <end position="144"/>
    </location>
</feature>
<gene>
    <name evidence="4" type="primary">LOC139353748</name>
</gene>
<dbReference type="InterPro" id="IPR031961">
    <property type="entry name" value="DUF4780"/>
</dbReference>
<protein>
    <recommendedName>
        <fullName evidence="2">DUF4780 domain-containing protein</fullName>
    </recommendedName>
</protein>
<accession>A0ABM4TW25</accession>
<evidence type="ECO:0000313" key="4">
    <source>
        <dbReference type="RefSeq" id="XP_070854171.1"/>
    </source>
</evidence>
<feature type="compositionally biased region" description="Polar residues" evidence="1">
    <location>
        <begin position="34"/>
        <end position="47"/>
    </location>
</feature>